<dbReference type="PROSITE" id="PS50975">
    <property type="entry name" value="ATP_GRASP"/>
    <property type="match status" value="1"/>
</dbReference>
<dbReference type="Pfam" id="PF14398">
    <property type="entry name" value="ATPgrasp_YheCD"/>
    <property type="match status" value="1"/>
</dbReference>
<evidence type="ECO:0000313" key="4">
    <source>
        <dbReference type="Proteomes" id="UP000634529"/>
    </source>
</evidence>
<evidence type="ECO:0000313" key="3">
    <source>
        <dbReference type="EMBL" id="MBD8500181.1"/>
    </source>
</evidence>
<evidence type="ECO:0000259" key="2">
    <source>
        <dbReference type="PROSITE" id="PS50975"/>
    </source>
</evidence>
<dbReference type="InterPro" id="IPR011761">
    <property type="entry name" value="ATP-grasp"/>
</dbReference>
<sequence length="382" mass="43808">MNRLNHNTLGVLQEQSAAELPFTESHFCRQLCMAGEKYGISVIVFHAGLIDWDTRTVKAYTYRKNAWKQQHFPLPTLIYNRLSRSHHERCDQLHIRNSLQQLYREDVQWLSRPLPGKWNLYRALSRFDFVKTYLPKTYPYHGPRSLLRIIKQQNGSVFLKPSGGQHGRSVLHIEAAAYATSSPWSPTSVTITGRTKQNDHIDTHFTTMMDALRWVHQFIDGRQYVIQPYLTLLSQQKEPYDVRVLMQKDGSGHWQITGSAARVGSSGHLTSNLRGGGRAEPVESYLEQQFSRKQAENMLSSIAHISKQIPSAIESCYGRLVELGLDFGIDQKGRIWLLEVNSRPGRSVFSLTGNEKAIRLAVENPILYARNVMVRHLRRVCP</sequence>
<evidence type="ECO:0000256" key="1">
    <source>
        <dbReference type="PROSITE-ProRule" id="PRU00409"/>
    </source>
</evidence>
<dbReference type="RefSeq" id="WP_192026496.1">
    <property type="nucleotide sequence ID" value="NZ_JACYTN010000019.1"/>
</dbReference>
<keyword evidence="1" id="KW-0067">ATP-binding</keyword>
<name>A0ABR9B4R0_9BACL</name>
<accession>A0ABR9B4R0</accession>
<comment type="caution">
    <text evidence="3">The sequence shown here is derived from an EMBL/GenBank/DDBJ whole genome shotgun (WGS) entry which is preliminary data.</text>
</comment>
<dbReference type="EMBL" id="JACYTN010000019">
    <property type="protein sequence ID" value="MBD8500181.1"/>
    <property type="molecule type" value="Genomic_DNA"/>
</dbReference>
<keyword evidence="4" id="KW-1185">Reference proteome</keyword>
<feature type="domain" description="ATP-grasp" evidence="2">
    <location>
        <begin position="124"/>
        <end position="371"/>
    </location>
</feature>
<gene>
    <name evidence="3" type="ORF">IFO66_17960</name>
</gene>
<dbReference type="InterPro" id="IPR026838">
    <property type="entry name" value="YheC/D"/>
</dbReference>
<organism evidence="3 4">
    <name type="scientific">Paenibacillus arenosi</name>
    <dbReference type="NCBI Taxonomy" id="2774142"/>
    <lineage>
        <taxon>Bacteria</taxon>
        <taxon>Bacillati</taxon>
        <taxon>Bacillota</taxon>
        <taxon>Bacilli</taxon>
        <taxon>Bacillales</taxon>
        <taxon>Paenibacillaceae</taxon>
        <taxon>Paenibacillus</taxon>
    </lineage>
</organism>
<protein>
    <submittedName>
        <fullName evidence="3">YheC/YheD family protein</fullName>
    </submittedName>
</protein>
<dbReference type="SUPFAM" id="SSF56059">
    <property type="entry name" value="Glutathione synthetase ATP-binding domain-like"/>
    <property type="match status" value="1"/>
</dbReference>
<proteinExistence type="predicted"/>
<dbReference type="Gene3D" id="3.30.470.20">
    <property type="entry name" value="ATP-grasp fold, B domain"/>
    <property type="match status" value="1"/>
</dbReference>
<keyword evidence="1" id="KW-0547">Nucleotide-binding</keyword>
<reference evidence="3 4" key="1">
    <citation type="submission" date="2020-09" db="EMBL/GenBank/DDBJ databases">
        <title>Paenibacillus sp. CAU 1523 isolated from sand of Haeundae Beach.</title>
        <authorList>
            <person name="Kim W."/>
        </authorList>
    </citation>
    <scope>NUCLEOTIDE SEQUENCE [LARGE SCALE GENOMIC DNA]</scope>
    <source>
        <strain evidence="3 4">CAU 1523</strain>
    </source>
</reference>
<dbReference type="Proteomes" id="UP000634529">
    <property type="component" value="Unassembled WGS sequence"/>
</dbReference>